<dbReference type="SUPFAM" id="SSF69796">
    <property type="entry name" value="Thymidylate synthase-complementing protein Thy1"/>
    <property type="match status" value="1"/>
</dbReference>
<dbReference type="PANTHER" id="PTHR34934:SF1">
    <property type="entry name" value="FLAVIN-DEPENDENT THYMIDYLATE SYNTHASE"/>
    <property type="match status" value="1"/>
</dbReference>
<comment type="cofactor">
    <cofactor evidence="1">
        <name>FAD</name>
        <dbReference type="ChEBI" id="CHEBI:57692"/>
    </cofactor>
    <text evidence="1">Binds 4 FAD per tetramer. Each FAD binding site is formed by three monomers.</text>
</comment>
<comment type="function">
    <text evidence="1">Catalyzes the reductive methylation of 2'-deoxyuridine-5'-monophosphate (dUMP) to 2'-deoxythymidine-5'-monophosphate (dTMP) while utilizing 5,10-methylenetetrahydrofolate (mTHF) as the methyl donor, and NADPH and FADH(2) as the reductant.</text>
</comment>
<dbReference type="HAMAP" id="MF_01408">
    <property type="entry name" value="ThyX"/>
    <property type="match status" value="1"/>
</dbReference>
<organism evidence="2 3">
    <name type="scientific">Albimonas pacifica</name>
    <dbReference type="NCBI Taxonomy" id="1114924"/>
    <lineage>
        <taxon>Bacteria</taxon>
        <taxon>Pseudomonadati</taxon>
        <taxon>Pseudomonadota</taxon>
        <taxon>Alphaproteobacteria</taxon>
        <taxon>Rhodobacterales</taxon>
        <taxon>Paracoccaceae</taxon>
        <taxon>Albimonas</taxon>
    </lineage>
</organism>
<gene>
    <name evidence="1" type="primary">thyX</name>
    <name evidence="2" type="ORF">SAMN05216258_1074</name>
</gene>
<dbReference type="Pfam" id="PF02511">
    <property type="entry name" value="Thy1"/>
    <property type="match status" value="1"/>
</dbReference>
<dbReference type="GO" id="GO:0004799">
    <property type="term" value="F:thymidylate synthase activity"/>
    <property type="evidence" value="ECO:0007669"/>
    <property type="project" value="TreeGrafter"/>
</dbReference>
<dbReference type="InterPro" id="IPR003669">
    <property type="entry name" value="Thymidylate_synthase_ThyX"/>
</dbReference>
<dbReference type="InterPro" id="IPR036098">
    <property type="entry name" value="Thymidylate_synthase_ThyX_sf"/>
</dbReference>
<evidence type="ECO:0000313" key="2">
    <source>
        <dbReference type="EMBL" id="SFI46293.1"/>
    </source>
</evidence>
<reference evidence="2 3" key="1">
    <citation type="submission" date="2016-10" db="EMBL/GenBank/DDBJ databases">
        <authorList>
            <person name="de Groot N.N."/>
        </authorList>
    </citation>
    <scope>NUCLEOTIDE SEQUENCE [LARGE SCALE GENOMIC DNA]</scope>
    <source>
        <strain evidence="2 3">CGMCC 1.11030</strain>
    </source>
</reference>
<dbReference type="GO" id="GO:0070402">
    <property type="term" value="F:NADPH binding"/>
    <property type="evidence" value="ECO:0007669"/>
    <property type="project" value="TreeGrafter"/>
</dbReference>
<comment type="similarity">
    <text evidence="1">Belongs to the thymidylate synthase ThyX family.</text>
</comment>
<dbReference type="GO" id="GO:0050660">
    <property type="term" value="F:flavin adenine dinucleotide binding"/>
    <property type="evidence" value="ECO:0007669"/>
    <property type="project" value="UniProtKB-UniRule"/>
</dbReference>
<dbReference type="EC" id="2.1.1.148" evidence="1"/>
<dbReference type="UniPathway" id="UPA00575"/>
<name>A0A1I3IEU6_9RHOB</name>
<feature type="active site" description="Involved in ionization of N3 of dUMP, leading to its activation" evidence="1">
    <location>
        <position position="231"/>
    </location>
</feature>
<feature type="binding site" evidence="1">
    <location>
        <position position="231"/>
    </location>
    <ligand>
        <name>dUMP</name>
        <dbReference type="ChEBI" id="CHEBI:246422"/>
        <note>ligand shared between dimeric partners</note>
    </ligand>
</feature>
<sequence>MTLSPEQQAEIDAARAETRPTLRPVSEGIEALLYSAIPVLDHGFVRVVDYMGDDAAIVQAARVSYGAGTRKARDDRGLIRYLMRHWHSTPFEMCEIKLHVKLPIFVARQWIRHRTANVNEYSARYSILDREFYIPQPEQLAAQSRSNRQGRGSVLQGEEAETVLRLLREDSTRGYDNYQWMLNEGPDGAPADEGRAGLARELARMNLTSNVYTQWYWKIDLHNLFHFLRLRADPHAQYEIRVYADAMCEIAKAWVPAAYEAFEEYRLGAVQFSSSAMSCLRRMLAGETVTQENSGMSAGEWREFQAALAG</sequence>
<feature type="binding site" description="in other chain" evidence="1">
    <location>
        <position position="204"/>
    </location>
    <ligand>
        <name>dUMP</name>
        <dbReference type="ChEBI" id="CHEBI:246422"/>
        <note>ligand shared between dimeric partners</note>
    </ligand>
</feature>
<feature type="binding site" evidence="1">
    <location>
        <begin position="112"/>
        <end position="114"/>
    </location>
    <ligand>
        <name>FAD</name>
        <dbReference type="ChEBI" id="CHEBI:57692"/>
        <note>ligand shared between neighboring subunits</note>
    </ligand>
</feature>
<dbReference type="EMBL" id="FOQH01000007">
    <property type="protein sequence ID" value="SFI46293.1"/>
    <property type="molecule type" value="Genomic_DNA"/>
</dbReference>
<dbReference type="RefSeq" id="WP_092860876.1">
    <property type="nucleotide sequence ID" value="NZ_FOQH01000007.1"/>
</dbReference>
<feature type="binding site" evidence="1">
    <location>
        <begin position="109"/>
        <end position="112"/>
    </location>
    <ligand>
        <name>dUMP</name>
        <dbReference type="ChEBI" id="CHEBI:246422"/>
        <note>ligand shared between dimeric partners</note>
    </ligand>
</feature>
<evidence type="ECO:0000256" key="1">
    <source>
        <dbReference type="HAMAP-Rule" id="MF_01408"/>
    </source>
</evidence>
<comment type="catalytic activity">
    <reaction evidence="1">
        <text>dUMP + (6R)-5,10-methylene-5,6,7,8-tetrahydrofolate + NADPH + H(+) = dTMP + (6S)-5,6,7,8-tetrahydrofolate + NADP(+)</text>
        <dbReference type="Rhea" id="RHEA:29043"/>
        <dbReference type="ChEBI" id="CHEBI:15378"/>
        <dbReference type="ChEBI" id="CHEBI:15636"/>
        <dbReference type="ChEBI" id="CHEBI:57453"/>
        <dbReference type="ChEBI" id="CHEBI:57783"/>
        <dbReference type="ChEBI" id="CHEBI:58349"/>
        <dbReference type="ChEBI" id="CHEBI:63528"/>
        <dbReference type="ChEBI" id="CHEBI:246422"/>
        <dbReference type="EC" id="2.1.1.148"/>
    </reaction>
</comment>
<keyword evidence="3" id="KW-1185">Reference proteome</keyword>
<keyword evidence="1" id="KW-0808">Transferase</keyword>
<protein>
    <recommendedName>
        <fullName evidence="1">Flavin-dependent thymidylate synthase</fullName>
        <shortName evidence="1">FDTS</shortName>
        <ecNumber evidence="1">2.1.1.148</ecNumber>
    </recommendedName>
    <alternativeName>
        <fullName evidence="1">FAD-dependent thymidylate synthase</fullName>
    </alternativeName>
    <alternativeName>
        <fullName evidence="1">Thymidylate synthase ThyX</fullName>
        <shortName evidence="1">TS</shortName>
        <shortName evidence="1">TSase</shortName>
    </alternativeName>
</protein>
<feature type="binding site" evidence="1">
    <location>
        <position position="120"/>
    </location>
    <ligand>
        <name>FAD</name>
        <dbReference type="ChEBI" id="CHEBI:57692"/>
        <note>ligand shared between neighboring subunits</note>
    </ligand>
</feature>
<keyword evidence="1" id="KW-0489">Methyltransferase</keyword>
<feature type="binding site" evidence="1">
    <location>
        <position position="89"/>
    </location>
    <ligand>
        <name>FAD</name>
        <dbReference type="ChEBI" id="CHEBI:57692"/>
        <note>ligand shared between neighboring subunits</note>
    </ligand>
</feature>
<dbReference type="Gene3D" id="3.30.1360.170">
    <property type="match status" value="1"/>
</dbReference>
<keyword evidence="1" id="KW-0545">Nucleotide biosynthesis</keyword>
<dbReference type="GO" id="GO:0006231">
    <property type="term" value="P:dTMP biosynthetic process"/>
    <property type="evidence" value="ECO:0007669"/>
    <property type="project" value="UniProtKB-UniRule"/>
</dbReference>
<dbReference type="Proteomes" id="UP000199377">
    <property type="component" value="Unassembled WGS sequence"/>
</dbReference>
<proteinExistence type="inferred from homology"/>
<feature type="binding site" evidence="1">
    <location>
        <position position="226"/>
    </location>
    <ligand>
        <name>FAD</name>
        <dbReference type="ChEBI" id="CHEBI:57692"/>
        <note>ligand shared between neighboring subunits</note>
    </ligand>
</feature>
<dbReference type="STRING" id="1114924.SAMN05216258_1074"/>
<dbReference type="OrthoDB" id="9774464at2"/>
<feature type="binding site" evidence="1">
    <location>
        <begin position="220"/>
        <end position="222"/>
    </location>
    <ligand>
        <name>FAD</name>
        <dbReference type="ChEBI" id="CHEBI:57692"/>
        <note>ligand shared between neighboring subunits</note>
    </ligand>
</feature>
<dbReference type="CDD" id="cd20175">
    <property type="entry name" value="ThyX"/>
    <property type="match status" value="1"/>
</dbReference>
<dbReference type="GO" id="GO:0050797">
    <property type="term" value="F:thymidylate synthase (FAD) activity"/>
    <property type="evidence" value="ECO:0007669"/>
    <property type="project" value="UniProtKB-UniRule"/>
</dbReference>
<keyword evidence="1" id="KW-0274">FAD</keyword>
<keyword evidence="1" id="KW-0521">NADP</keyword>
<dbReference type="PROSITE" id="PS51331">
    <property type="entry name" value="THYX"/>
    <property type="match status" value="1"/>
</dbReference>
<feature type="binding site" description="in other chain" evidence="1">
    <location>
        <begin position="120"/>
        <end position="124"/>
    </location>
    <ligand>
        <name>dUMP</name>
        <dbReference type="ChEBI" id="CHEBI:246422"/>
        <note>ligand shared between dimeric partners</note>
    </ligand>
</feature>
<comment type="pathway">
    <text evidence="1">Pyrimidine metabolism; dTTP biosynthesis.</text>
</comment>
<evidence type="ECO:0000313" key="3">
    <source>
        <dbReference type="Proteomes" id="UP000199377"/>
    </source>
</evidence>
<dbReference type="GO" id="GO:0006235">
    <property type="term" value="P:dTTP biosynthetic process"/>
    <property type="evidence" value="ECO:0007669"/>
    <property type="project" value="UniProtKB-UniRule"/>
</dbReference>
<comment type="subunit">
    <text evidence="1">Homotetramer.</text>
</comment>
<dbReference type="GO" id="GO:0032259">
    <property type="term" value="P:methylation"/>
    <property type="evidence" value="ECO:0007669"/>
    <property type="project" value="UniProtKB-KW"/>
</dbReference>
<dbReference type="PANTHER" id="PTHR34934">
    <property type="entry name" value="FLAVIN-DEPENDENT THYMIDYLATE SYNTHASE"/>
    <property type="match status" value="1"/>
</dbReference>
<accession>A0A1I3IEU6</accession>
<dbReference type="NCBIfam" id="TIGR02170">
    <property type="entry name" value="thyX"/>
    <property type="match status" value="1"/>
</dbReference>
<keyword evidence="1" id="KW-0285">Flavoprotein</keyword>
<dbReference type="AlphaFoldDB" id="A0A1I3IEU6"/>